<dbReference type="EMBL" id="CAMGYJ010000008">
    <property type="protein sequence ID" value="CAI0468463.1"/>
    <property type="molecule type" value="Genomic_DNA"/>
</dbReference>
<accession>A0AAV0PB46</accession>
<name>A0AAV0PB46_9ROSI</name>
<sequence length="141" mass="14221">MKISCFFFLLLSILLITTLSTTATRPNPESSNDGGAAAAAAGGFFGPGTGIPEFGKGYWGNGPGMGGGYGSGFGGPKGGYSKSGTYRPSVVCKEKGPCFNKKLRCPAKCFSAYGRSGKGYGSGGGGGGCTMDCKKKCVAYC</sequence>
<protein>
    <recommendedName>
        <fullName evidence="4">Glycine-rich protein</fullName>
    </recommendedName>
</protein>
<feature type="chain" id="PRO_5043874778" description="Glycine-rich protein" evidence="1">
    <location>
        <begin position="24"/>
        <end position="141"/>
    </location>
</feature>
<evidence type="ECO:0000313" key="2">
    <source>
        <dbReference type="EMBL" id="CAI0468463.1"/>
    </source>
</evidence>
<feature type="signal peptide" evidence="1">
    <location>
        <begin position="1"/>
        <end position="23"/>
    </location>
</feature>
<keyword evidence="3" id="KW-1185">Reference proteome</keyword>
<dbReference type="PANTHER" id="PTHR34789:SF1">
    <property type="entry name" value="EXPRESSED PROTEIN"/>
    <property type="match status" value="1"/>
</dbReference>
<evidence type="ECO:0008006" key="4">
    <source>
        <dbReference type="Google" id="ProtNLM"/>
    </source>
</evidence>
<proteinExistence type="predicted"/>
<evidence type="ECO:0000313" key="3">
    <source>
        <dbReference type="Proteomes" id="UP001154282"/>
    </source>
</evidence>
<keyword evidence="1" id="KW-0732">Signal</keyword>
<reference evidence="2" key="1">
    <citation type="submission" date="2022-08" db="EMBL/GenBank/DDBJ databases">
        <authorList>
            <person name="Gutierrez-Valencia J."/>
        </authorList>
    </citation>
    <scope>NUCLEOTIDE SEQUENCE</scope>
</reference>
<gene>
    <name evidence="2" type="ORF">LITE_LOCUS37811</name>
</gene>
<dbReference type="AlphaFoldDB" id="A0AAV0PB46"/>
<comment type="caution">
    <text evidence="2">The sequence shown here is derived from an EMBL/GenBank/DDBJ whole genome shotgun (WGS) entry which is preliminary data.</text>
</comment>
<dbReference type="PANTHER" id="PTHR34789">
    <property type="entry name" value="EXPRESSED PROTEIN"/>
    <property type="match status" value="1"/>
</dbReference>
<evidence type="ECO:0000256" key="1">
    <source>
        <dbReference type="SAM" id="SignalP"/>
    </source>
</evidence>
<dbReference type="Proteomes" id="UP001154282">
    <property type="component" value="Unassembled WGS sequence"/>
</dbReference>
<organism evidence="2 3">
    <name type="scientific">Linum tenue</name>
    <dbReference type="NCBI Taxonomy" id="586396"/>
    <lineage>
        <taxon>Eukaryota</taxon>
        <taxon>Viridiplantae</taxon>
        <taxon>Streptophyta</taxon>
        <taxon>Embryophyta</taxon>
        <taxon>Tracheophyta</taxon>
        <taxon>Spermatophyta</taxon>
        <taxon>Magnoliopsida</taxon>
        <taxon>eudicotyledons</taxon>
        <taxon>Gunneridae</taxon>
        <taxon>Pentapetalae</taxon>
        <taxon>rosids</taxon>
        <taxon>fabids</taxon>
        <taxon>Malpighiales</taxon>
        <taxon>Linaceae</taxon>
        <taxon>Linum</taxon>
    </lineage>
</organism>